<dbReference type="Gene3D" id="3.30.70.1430">
    <property type="entry name" value="Multidrug efflux transporter AcrB pore domain"/>
    <property type="match status" value="2"/>
</dbReference>
<dbReference type="Gene3D" id="3.30.70.1320">
    <property type="entry name" value="Multidrug efflux transporter AcrB pore domain like"/>
    <property type="match status" value="1"/>
</dbReference>
<feature type="transmembrane region" description="Helical" evidence="1">
    <location>
        <begin position="920"/>
        <end position="945"/>
    </location>
</feature>
<evidence type="ECO:0000313" key="3">
    <source>
        <dbReference type="Proteomes" id="UP001528823"/>
    </source>
</evidence>
<feature type="transmembrane region" description="Helical" evidence="1">
    <location>
        <begin position="343"/>
        <end position="366"/>
    </location>
</feature>
<feature type="transmembrane region" description="Helical" evidence="1">
    <location>
        <begin position="997"/>
        <end position="1023"/>
    </location>
</feature>
<feature type="transmembrane region" description="Helical" evidence="1">
    <location>
        <begin position="966"/>
        <end position="985"/>
    </location>
</feature>
<dbReference type="InterPro" id="IPR027463">
    <property type="entry name" value="AcrB_DN_DC_subdom"/>
</dbReference>
<dbReference type="Gene3D" id="1.20.1640.10">
    <property type="entry name" value="Multidrug efflux transporter AcrB transmembrane domain"/>
    <property type="match status" value="2"/>
</dbReference>
<organism evidence="2 3">
    <name type="scientific">Spartinivicinus poritis</name>
    <dbReference type="NCBI Taxonomy" id="2994640"/>
    <lineage>
        <taxon>Bacteria</taxon>
        <taxon>Pseudomonadati</taxon>
        <taxon>Pseudomonadota</taxon>
        <taxon>Gammaproteobacteria</taxon>
        <taxon>Oceanospirillales</taxon>
        <taxon>Zooshikellaceae</taxon>
        <taxon>Spartinivicinus</taxon>
    </lineage>
</organism>
<dbReference type="PRINTS" id="PR00702">
    <property type="entry name" value="ACRIFLAVINRP"/>
</dbReference>
<dbReference type="Pfam" id="PF00873">
    <property type="entry name" value="ACR_tran"/>
    <property type="match status" value="1"/>
</dbReference>
<feature type="transmembrane region" description="Helical" evidence="1">
    <location>
        <begin position="868"/>
        <end position="887"/>
    </location>
</feature>
<dbReference type="Proteomes" id="UP001528823">
    <property type="component" value="Unassembled WGS sequence"/>
</dbReference>
<evidence type="ECO:0000313" key="2">
    <source>
        <dbReference type="EMBL" id="MDE1460846.1"/>
    </source>
</evidence>
<keyword evidence="1" id="KW-1133">Transmembrane helix</keyword>
<feature type="transmembrane region" description="Helical" evidence="1">
    <location>
        <begin position="894"/>
        <end position="914"/>
    </location>
</feature>
<keyword evidence="1" id="KW-0812">Transmembrane</keyword>
<keyword evidence="1" id="KW-0472">Membrane</keyword>
<protein>
    <submittedName>
        <fullName evidence="2">Efflux RND transporter permease subunit</fullName>
    </submittedName>
</protein>
<feature type="transmembrane region" description="Helical" evidence="1">
    <location>
        <begin position="537"/>
        <end position="560"/>
    </location>
</feature>
<dbReference type="SUPFAM" id="SSF82866">
    <property type="entry name" value="Multidrug efflux transporter AcrB transmembrane domain"/>
    <property type="match status" value="2"/>
</dbReference>
<feature type="transmembrane region" description="Helical" evidence="1">
    <location>
        <begin position="431"/>
        <end position="454"/>
    </location>
</feature>
<evidence type="ECO:0000256" key="1">
    <source>
        <dbReference type="SAM" id="Phobius"/>
    </source>
</evidence>
<dbReference type="PANTHER" id="PTHR32063:SF33">
    <property type="entry name" value="RND SUPERFAMILY EFFLUX PUMP PERMEASE COMPONENT"/>
    <property type="match status" value="1"/>
</dbReference>
<dbReference type="EMBL" id="JAPMOU010000002">
    <property type="protein sequence ID" value="MDE1460846.1"/>
    <property type="molecule type" value="Genomic_DNA"/>
</dbReference>
<accession>A0ABT5U4E4</accession>
<keyword evidence="3" id="KW-1185">Reference proteome</keyword>
<feature type="transmembrane region" description="Helical" evidence="1">
    <location>
        <begin position="386"/>
        <end position="410"/>
    </location>
</feature>
<dbReference type="SUPFAM" id="SSF82693">
    <property type="entry name" value="Multidrug efflux transporter AcrB pore domain, PN1, PN2, PC1 and PC2 subdomains"/>
    <property type="match status" value="2"/>
</dbReference>
<dbReference type="SUPFAM" id="SSF82714">
    <property type="entry name" value="Multidrug efflux transporter AcrB TolC docking domain, DN and DC subdomains"/>
    <property type="match status" value="2"/>
</dbReference>
<dbReference type="Gene3D" id="3.30.70.1440">
    <property type="entry name" value="Multidrug efflux transporter AcrB pore domain"/>
    <property type="match status" value="1"/>
</dbReference>
<dbReference type="RefSeq" id="WP_274687216.1">
    <property type="nucleotide sequence ID" value="NZ_JAPMOU010000002.1"/>
</dbReference>
<feature type="transmembrane region" description="Helical" evidence="1">
    <location>
        <begin position="460"/>
        <end position="480"/>
    </location>
</feature>
<proteinExistence type="predicted"/>
<dbReference type="Gene3D" id="3.30.2090.10">
    <property type="entry name" value="Multidrug efflux transporter AcrB TolC docking domain, DN and DC subdomains"/>
    <property type="match status" value="2"/>
</dbReference>
<dbReference type="PANTHER" id="PTHR32063">
    <property type="match status" value="1"/>
</dbReference>
<name>A0ABT5U4E4_9GAMM</name>
<gene>
    <name evidence="2" type="ORF">ORQ98_02575</name>
</gene>
<dbReference type="InterPro" id="IPR001036">
    <property type="entry name" value="Acrflvin-R"/>
</dbReference>
<comment type="caution">
    <text evidence="2">The sequence shown here is derived from an EMBL/GenBank/DDBJ whole genome shotgun (WGS) entry which is preliminary data.</text>
</comment>
<reference evidence="2 3" key="1">
    <citation type="submission" date="2022-11" db="EMBL/GenBank/DDBJ databases">
        <title>Spartinivicinus poritis sp. nov., isolated from scleractinian coral Porites lutea.</title>
        <authorList>
            <person name="Zhang G."/>
            <person name="Cai L."/>
            <person name="Wei Q."/>
        </authorList>
    </citation>
    <scope>NUCLEOTIDE SEQUENCE [LARGE SCALE GENOMIC DNA]</scope>
    <source>
        <strain evidence="2 3">A2-2</strain>
    </source>
</reference>
<sequence>MLSNTPHKKGIIGWFAANSVAANLLMLFLIALGIGSAFTIKKQMFPDIKLDTVVVSINYPGASPSEVAQSVTLRVESAVRTIAGIKKMDARVEQGYTVVTLDIEKGFDINEKLDEVRTAVDSITSFPKAVEKPAIRKVTPKNRVIWVALYGDVSYSTLHQISLDVRDEIQALPEVSKANIFGARSAEIAIEITETQLQTYGLTFAEVADAIRNSSVDIAGGAIKTKNGKIQLRAEGQAQTEVEFRNIIIRANQDGSLLRLGDIATVTDDYEDTGIFSRFNQKMSIGLSVEAAGDNEIASSAAVKEYITQKQASLPDTLRIDYWGDTSFYLQGRLNMMLENMGVGALLVFLVLTLFLRIRVAFWVVLGIPISFLGAIWLMPIGPFPVFINIVSLFAFILVLGVVVDDAIIIGESAYSEIVNSGHSHQSVVAGVHRVVVPATFGVLTTMAAFAPILTVGGTAAPFFESIAVVVMLCLFFSLVESKLILPAHLVHMKYAPSHQTWLTRLQDWFDGKLQGFIQRYYQPWLTKALAHRYTTIAIFIGMLIITVGMLQGGIVRFIFFPNVPSDFIEVALTMNEGTSNEARNKTLQQIEQALATIDQDYAQANSSQHLVKHMLTYTDDEQQGDVVVELTKSETRQLDANAITEQWRQAVGTLPGVKQLNFDSSTNAGGGAPVFYQLASRNETELTSAVNEFKAHLTNYDGVFDIESSYSSPQPDYVLNLLPEARAYQLKLADIGGQLRQGVHGEEVQKFQRGTSEVTVVLRYPKAERSHLGDLANFKARVDGSNSMPLNQAVNWTEQAAPASIRRLNGKNVVTISADIDPGKIEPQTVIKTLEESYIPQLKTRYPSLSTELEGASLEEQQTKQKMVTAALFALLLIYALIAIPLKSYSQPLLIMAIIPFGLIGAVAGHWLFDLSLSMMSIYGLIALAGVLVNDSLILVDFINQSLKQGETVSEAILKSGKSRFRAIMLTSVTTFLGLAPIILEQSLQAQIVIPMAVALGFGILFATVITLFLIPALYGIFIDIQQLLSKFSKKSNDLLNQKPSIT</sequence>
<feature type="transmembrane region" description="Helical" evidence="1">
    <location>
        <begin position="20"/>
        <end position="40"/>
    </location>
</feature>